<dbReference type="InterPro" id="IPR044053">
    <property type="entry name" value="AsaB-like"/>
</dbReference>
<dbReference type="EMBL" id="MU251583">
    <property type="protein sequence ID" value="KAG9231744.1"/>
    <property type="molecule type" value="Genomic_DNA"/>
</dbReference>
<dbReference type="OrthoDB" id="412788at2759"/>
<dbReference type="GO" id="GO:0016491">
    <property type="term" value="F:oxidoreductase activity"/>
    <property type="evidence" value="ECO:0007669"/>
    <property type="project" value="InterPro"/>
</dbReference>
<gene>
    <name evidence="2" type="ORF">BJ875DRAFT_506469</name>
</gene>
<reference evidence="2" key="1">
    <citation type="journal article" date="2021" name="IMA Fungus">
        <title>Genomic characterization of three marine fungi, including Emericellopsis atlantica sp. nov. with signatures of a generalist lifestyle and marine biomass degradation.</title>
        <authorList>
            <person name="Hagestad O.C."/>
            <person name="Hou L."/>
            <person name="Andersen J.H."/>
            <person name="Hansen E.H."/>
            <person name="Altermark B."/>
            <person name="Li C."/>
            <person name="Kuhnert E."/>
            <person name="Cox R.J."/>
            <person name="Crous P.W."/>
            <person name="Spatafora J.W."/>
            <person name="Lail K."/>
            <person name="Amirebrahimi M."/>
            <person name="Lipzen A."/>
            <person name="Pangilinan J."/>
            <person name="Andreopoulos W."/>
            <person name="Hayes R.D."/>
            <person name="Ng V."/>
            <person name="Grigoriev I.V."/>
            <person name="Jackson S.A."/>
            <person name="Sutton T.D.S."/>
            <person name="Dobson A.D.W."/>
            <person name="Rama T."/>
        </authorList>
    </citation>
    <scope>NUCLEOTIDE SEQUENCE</scope>
    <source>
        <strain evidence="2">TRa018bII</strain>
    </source>
</reference>
<comment type="similarity">
    <text evidence="1">Belongs to the asaB hydroxylase/desaturase family.</text>
</comment>
<comment type="caution">
    <text evidence="2">The sequence shown here is derived from an EMBL/GenBank/DDBJ whole genome shotgun (WGS) entry which is preliminary data.</text>
</comment>
<dbReference type="PANTHER" id="PTHR34598:SF3">
    <property type="entry name" value="OXIDOREDUCTASE AN1597"/>
    <property type="match status" value="1"/>
</dbReference>
<dbReference type="AlphaFoldDB" id="A0A9P7YDM4"/>
<keyword evidence="3" id="KW-1185">Reference proteome</keyword>
<protein>
    <submittedName>
        <fullName evidence="2">Uncharacterized protein</fullName>
    </submittedName>
</protein>
<dbReference type="NCBIfam" id="NF041278">
    <property type="entry name" value="CmcJ_NvfI_EfuI"/>
    <property type="match status" value="1"/>
</dbReference>
<accession>A0A9P7YDM4</accession>
<name>A0A9P7YDM4_9HELO</name>
<proteinExistence type="inferred from homology"/>
<evidence type="ECO:0000256" key="1">
    <source>
        <dbReference type="ARBA" id="ARBA00023604"/>
    </source>
</evidence>
<dbReference type="PANTHER" id="PTHR34598">
    <property type="entry name" value="BLL6449 PROTEIN"/>
    <property type="match status" value="1"/>
</dbReference>
<organism evidence="2 3">
    <name type="scientific">Amylocarpus encephaloides</name>
    <dbReference type="NCBI Taxonomy" id="45428"/>
    <lineage>
        <taxon>Eukaryota</taxon>
        <taxon>Fungi</taxon>
        <taxon>Dikarya</taxon>
        <taxon>Ascomycota</taxon>
        <taxon>Pezizomycotina</taxon>
        <taxon>Leotiomycetes</taxon>
        <taxon>Helotiales</taxon>
        <taxon>Helotiales incertae sedis</taxon>
        <taxon>Amylocarpus</taxon>
    </lineage>
</organism>
<dbReference type="Proteomes" id="UP000824998">
    <property type="component" value="Unassembled WGS sequence"/>
</dbReference>
<evidence type="ECO:0000313" key="2">
    <source>
        <dbReference type="EMBL" id="KAG9231744.1"/>
    </source>
</evidence>
<evidence type="ECO:0000313" key="3">
    <source>
        <dbReference type="Proteomes" id="UP000824998"/>
    </source>
</evidence>
<sequence length="283" mass="31816">MHEQDPHLTIPIAVTLGSIEHTPRDVKTDLNFFILNPDGPLPESIIMAKIGECHRKLASFAVAVHDVRGHENEYSLATSDFQYVKHGSKEKEFIAEDRITDHIFIYQHVLRRTAVVPNAGHSVKNSGPIRSVHIDASPHGALCVMNHHIPVLLDLLPSACPSPSPAPSALISRYRILSIWRPLHPVLKDPFGVADPRSVRDQDLVPLKQIWDDWYSGAYSVVHNEGQKWIYYLDRQGTGEVLMLMCFDSEDSASRVPHSSFVEAERKREATRESIEVRAVVFG</sequence>